<dbReference type="PANTHER" id="PTHR43300:SF11">
    <property type="entry name" value="ACETYLTRANSFERASE RV3034C-RELATED"/>
    <property type="match status" value="1"/>
</dbReference>
<dbReference type="EMBL" id="CP134845">
    <property type="protein sequence ID" value="WNL15003.1"/>
    <property type="molecule type" value="Genomic_DNA"/>
</dbReference>
<evidence type="ECO:0000313" key="7">
    <source>
        <dbReference type="EMBL" id="WNL26523.1"/>
    </source>
</evidence>
<evidence type="ECO:0000313" key="3">
    <source>
        <dbReference type="EMBL" id="WNL15003.1"/>
    </source>
</evidence>
<reference evidence="5" key="1">
    <citation type="submission" date="2023-09" db="EMBL/GenBank/DDBJ databases">
        <title>Arcobacter tbilisiensis sp. nov. isolated from chicken meat in Tbilisi, Georgia.</title>
        <authorList>
            <person name="Matthias R."/>
            <person name="Zautner A.E."/>
        </authorList>
    </citation>
    <scope>NUCLEOTIDE SEQUENCE</scope>
    <source>
        <strain evidence="7">LEO 70</strain>
        <strain evidence="6">LEO 74</strain>
        <strain evidence="5">LEO 79</strain>
        <strain evidence="4">LEO 99</strain>
    </source>
</reference>
<dbReference type="PANTHER" id="PTHR43300">
    <property type="entry name" value="ACETYLTRANSFERASE"/>
    <property type="match status" value="1"/>
</dbReference>
<dbReference type="EMBL" id="CP134844">
    <property type="protein sequence ID" value="WNL11561.1"/>
    <property type="molecule type" value="Genomic_DNA"/>
</dbReference>
<dbReference type="AlphaFoldDB" id="A0AA96D4I6"/>
<dbReference type="EMBL" id="CP134850">
    <property type="protein sequence ID" value="WNL21253.1"/>
    <property type="molecule type" value="Genomic_DNA"/>
</dbReference>
<evidence type="ECO:0000313" key="2">
    <source>
        <dbReference type="EMBL" id="WNL11561.1"/>
    </source>
</evidence>
<dbReference type="EMBL" id="CP134852">
    <property type="protein sequence ID" value="WNL26523.1"/>
    <property type="molecule type" value="Genomic_DNA"/>
</dbReference>
<dbReference type="EC" id="2.3.1.-" evidence="5"/>
<proteinExistence type="inferred from homology"/>
<evidence type="ECO:0000256" key="1">
    <source>
        <dbReference type="ARBA" id="ARBA00007274"/>
    </source>
</evidence>
<dbReference type="InterPro" id="IPR001451">
    <property type="entry name" value="Hexapep"/>
</dbReference>
<reference evidence="2" key="2">
    <citation type="submission" date="2023-09" db="EMBL/GenBank/DDBJ databases">
        <title>Characterization of Arcobacter Isolates from Retail Chicken Sold in Supermarkets in Tbilisi, Georgia.</title>
        <authorList>
            <person name="Matthias R."/>
            <person name="Zautner A.E."/>
        </authorList>
    </citation>
    <scope>NUCLEOTIDE SEQUENCE</scope>
    <source>
        <strain evidence="3">LEO 108</strain>
        <strain evidence="2">LEO 109</strain>
    </source>
</reference>
<evidence type="ECO:0000313" key="4">
    <source>
        <dbReference type="EMBL" id="WNL19114.1"/>
    </source>
</evidence>
<name>A0AA96D4I6_9BACT</name>
<keyword evidence="5" id="KW-0012">Acyltransferase</keyword>
<comment type="similarity">
    <text evidence="1">Belongs to the transferase hexapeptide repeat family.</text>
</comment>
<dbReference type="InterPro" id="IPR050179">
    <property type="entry name" value="Trans_hexapeptide_repeat"/>
</dbReference>
<gene>
    <name evidence="3" type="ORF">RJG51_02160</name>
    <name evidence="2" type="ORF">RJG52_06410</name>
    <name evidence="4" type="ORF">RJG53_11075</name>
    <name evidence="6" type="ORF">RJG55_06415</name>
    <name evidence="5" type="ORF">RJG56_10955</name>
    <name evidence="7" type="ORF">RJG57_04950</name>
</gene>
<dbReference type="Pfam" id="PF00132">
    <property type="entry name" value="Hexapep"/>
    <property type="match status" value="1"/>
</dbReference>
<evidence type="ECO:0000313" key="5">
    <source>
        <dbReference type="EMBL" id="WNL21253.1"/>
    </source>
</evidence>
<evidence type="ECO:0000313" key="6">
    <source>
        <dbReference type="EMBL" id="WNL22586.1"/>
    </source>
</evidence>
<dbReference type="Gene3D" id="2.160.10.10">
    <property type="entry name" value="Hexapeptide repeat proteins"/>
    <property type="match status" value="1"/>
</dbReference>
<keyword evidence="5" id="KW-0808">Transferase</keyword>
<protein>
    <submittedName>
        <fullName evidence="5">CatB-related O-acetyltransferase</fullName>
        <ecNumber evidence="5">2.3.1.-</ecNumber>
    </submittedName>
</protein>
<dbReference type="GO" id="GO:0016746">
    <property type="term" value="F:acyltransferase activity"/>
    <property type="evidence" value="ECO:0007669"/>
    <property type="project" value="UniProtKB-KW"/>
</dbReference>
<accession>A0AA96D4I6</accession>
<dbReference type="InterPro" id="IPR011004">
    <property type="entry name" value="Trimer_LpxA-like_sf"/>
</dbReference>
<organism evidence="5">
    <name type="scientific">Arcobacter sp. AZ-2023</name>
    <dbReference type="NCBI Taxonomy" id="3074453"/>
    <lineage>
        <taxon>Bacteria</taxon>
        <taxon>Pseudomonadati</taxon>
        <taxon>Campylobacterota</taxon>
        <taxon>Epsilonproteobacteria</taxon>
        <taxon>Campylobacterales</taxon>
        <taxon>Arcobacteraceae</taxon>
        <taxon>Arcobacter</taxon>
    </lineage>
</organism>
<dbReference type="EMBL" id="CP134851">
    <property type="protein sequence ID" value="WNL22586.1"/>
    <property type="molecule type" value="Genomic_DNA"/>
</dbReference>
<sequence>MIKTIVKKILFTYKMYKYNKNNKIQKNCTIGKKVTLNNCILNEHSTVAEYGSIHNTKVGSYSALGRYSKIVHTKIGKYCAISWDTTINAISHPYNHLTISAFPYVSRVGNFLKERKQTYKEVVIKNDVWIGANSVIMPGITINNGAIIGAGAVVTKDVPDYAIVVGVPAKIVKYRFEEDIIKRLLELKWWDLDPKFIKKHVDLWGGI</sequence>
<dbReference type="SUPFAM" id="SSF51161">
    <property type="entry name" value="Trimeric LpxA-like enzymes"/>
    <property type="match status" value="1"/>
</dbReference>
<dbReference type="CDD" id="cd03349">
    <property type="entry name" value="LbH_XAT"/>
    <property type="match status" value="1"/>
</dbReference>
<dbReference type="EMBL" id="CP134849">
    <property type="protein sequence ID" value="WNL19114.1"/>
    <property type="molecule type" value="Genomic_DNA"/>
</dbReference>